<dbReference type="Proteomes" id="UP000518605">
    <property type="component" value="Unassembled WGS sequence"/>
</dbReference>
<comment type="caution">
    <text evidence="1">The sequence shown here is derived from an EMBL/GenBank/DDBJ whole genome shotgun (WGS) entry which is preliminary data.</text>
</comment>
<accession>A0A7W5C3S0</accession>
<proteinExistence type="predicted"/>
<keyword evidence="2" id="KW-1185">Reference proteome</keyword>
<reference evidence="1 2" key="1">
    <citation type="submission" date="2020-08" db="EMBL/GenBank/DDBJ databases">
        <title>Genomic Encyclopedia of Type Strains, Phase III (KMG-III): the genomes of soil and plant-associated and newly described type strains.</title>
        <authorList>
            <person name="Whitman W."/>
        </authorList>
    </citation>
    <scope>NUCLEOTIDE SEQUENCE [LARGE SCALE GENOMIC DNA]</scope>
    <source>
        <strain evidence="1 2">CECT 8234</strain>
    </source>
</reference>
<organism evidence="1 2">
    <name type="scientific">Paenibacillus endophyticus</name>
    <dbReference type="NCBI Taxonomy" id="1294268"/>
    <lineage>
        <taxon>Bacteria</taxon>
        <taxon>Bacillati</taxon>
        <taxon>Bacillota</taxon>
        <taxon>Bacilli</taxon>
        <taxon>Bacillales</taxon>
        <taxon>Paenibacillaceae</taxon>
        <taxon>Paenibacillus</taxon>
    </lineage>
</organism>
<sequence>MTTSDMKALEYAIDEITEKLFLPGRRGLSSPFIYRFFLSTINVQRIFF</sequence>
<gene>
    <name evidence="1" type="ORF">FHS16_000595</name>
</gene>
<protein>
    <submittedName>
        <fullName evidence="1">Uncharacterized protein</fullName>
    </submittedName>
</protein>
<evidence type="ECO:0000313" key="1">
    <source>
        <dbReference type="EMBL" id="MBB3150561.1"/>
    </source>
</evidence>
<evidence type="ECO:0000313" key="2">
    <source>
        <dbReference type="Proteomes" id="UP000518605"/>
    </source>
</evidence>
<name>A0A7W5C3S0_9BACL</name>
<dbReference type="EMBL" id="JACHXW010000002">
    <property type="protein sequence ID" value="MBB3150561.1"/>
    <property type="molecule type" value="Genomic_DNA"/>
</dbReference>
<dbReference type="AlphaFoldDB" id="A0A7W5C3S0"/>